<dbReference type="EMBL" id="JACJFM010000013">
    <property type="protein sequence ID" value="MBB1487250.1"/>
    <property type="molecule type" value="Genomic_DNA"/>
</dbReference>
<dbReference type="PANTHER" id="PTHR35024:SF4">
    <property type="entry name" value="POLYMER-FORMING CYTOSKELETAL PROTEIN"/>
    <property type="match status" value="1"/>
</dbReference>
<evidence type="ECO:0000313" key="3">
    <source>
        <dbReference type="EMBL" id="MBB1487250.1"/>
    </source>
</evidence>
<evidence type="ECO:0000256" key="1">
    <source>
        <dbReference type="ARBA" id="ARBA00044755"/>
    </source>
</evidence>
<evidence type="ECO:0000256" key="2">
    <source>
        <dbReference type="SAM" id="MobiDB-lite"/>
    </source>
</evidence>
<evidence type="ECO:0000313" key="4">
    <source>
        <dbReference type="Proteomes" id="UP000565262"/>
    </source>
</evidence>
<organism evidence="3 4">
    <name type="scientific">Oceanospirillum sediminis</name>
    <dbReference type="NCBI Taxonomy" id="2760088"/>
    <lineage>
        <taxon>Bacteria</taxon>
        <taxon>Pseudomonadati</taxon>
        <taxon>Pseudomonadota</taxon>
        <taxon>Gammaproteobacteria</taxon>
        <taxon>Oceanospirillales</taxon>
        <taxon>Oceanospirillaceae</taxon>
        <taxon>Oceanospirillum</taxon>
    </lineage>
</organism>
<feature type="compositionally biased region" description="Basic and acidic residues" evidence="2">
    <location>
        <begin position="140"/>
        <end position="153"/>
    </location>
</feature>
<dbReference type="PANTHER" id="PTHR35024">
    <property type="entry name" value="HYPOTHETICAL CYTOSOLIC PROTEIN"/>
    <property type="match status" value="1"/>
</dbReference>
<comment type="similarity">
    <text evidence="1">Belongs to the bactofilin family.</text>
</comment>
<keyword evidence="4" id="KW-1185">Reference proteome</keyword>
<dbReference type="RefSeq" id="WP_182809034.1">
    <property type="nucleotide sequence ID" value="NZ_JACJFM010000013.1"/>
</dbReference>
<dbReference type="Pfam" id="PF04519">
    <property type="entry name" value="Bactofilin"/>
    <property type="match status" value="1"/>
</dbReference>
<sequence>MFGGNKKTVSPASFDTLISEGSEIAGDMHLSGGLQIDGKIFGNLIADDNSSAVVRISDSGMVIGEISAPHVIISGSVTGDIHACESLELAKTAQIEGDVSYNLLEMEMGAQISGQLKHIYRGNQGNRPSMPKNTTLEKPVQSKETDPKVKELPINKQNAS</sequence>
<name>A0A839IRD0_9GAMM</name>
<dbReference type="Proteomes" id="UP000565262">
    <property type="component" value="Unassembled WGS sequence"/>
</dbReference>
<feature type="region of interest" description="Disordered" evidence="2">
    <location>
        <begin position="121"/>
        <end position="160"/>
    </location>
</feature>
<protein>
    <submittedName>
        <fullName evidence="3">Polymer-forming cytoskeletal protein</fullName>
    </submittedName>
</protein>
<dbReference type="AlphaFoldDB" id="A0A839IRD0"/>
<reference evidence="3 4" key="1">
    <citation type="submission" date="2020-08" db="EMBL/GenBank/DDBJ databases">
        <title>Oceanospirillum sp. nov. isolated from marine sediment.</title>
        <authorList>
            <person name="Ji X."/>
        </authorList>
    </citation>
    <scope>NUCLEOTIDE SEQUENCE [LARGE SCALE GENOMIC DNA]</scope>
    <source>
        <strain evidence="3 4">D5</strain>
    </source>
</reference>
<feature type="compositionally biased region" description="Polar residues" evidence="2">
    <location>
        <begin position="123"/>
        <end position="136"/>
    </location>
</feature>
<proteinExistence type="inferred from homology"/>
<accession>A0A839IRD0</accession>
<comment type="caution">
    <text evidence="3">The sequence shown here is derived from an EMBL/GenBank/DDBJ whole genome shotgun (WGS) entry which is preliminary data.</text>
</comment>
<gene>
    <name evidence="3" type="ORF">H4O21_11580</name>
</gene>
<dbReference type="InterPro" id="IPR007607">
    <property type="entry name" value="BacA/B"/>
</dbReference>